<organism evidence="8 9">
    <name type="scientific">Symbiodinium natans</name>
    <dbReference type="NCBI Taxonomy" id="878477"/>
    <lineage>
        <taxon>Eukaryota</taxon>
        <taxon>Sar</taxon>
        <taxon>Alveolata</taxon>
        <taxon>Dinophyceae</taxon>
        <taxon>Suessiales</taxon>
        <taxon>Symbiodiniaceae</taxon>
        <taxon>Symbiodinium</taxon>
    </lineage>
</organism>
<keyword evidence="5 6" id="KW-0472">Membrane</keyword>
<sequence>MAAQDAERKGCCCCCGLRGSQRRNRWIQRRLRSYQPVPSPGVVLTIYIVAGCCFLVLGVVLHFTNQGVVELFHDYTDDPVDPSNGVVSFEIEVDSDMSAPIWVYYQLSGFHQNHRMYVENRDDTQLMDPELASSKVAPQVCVPRAETDGRTNYPCGLVAWTVFNDSFVIAEKTATSESRLEVDSSAKSIAWAGDIARFSNLDPEAENPRRPGLQNQHALNMWMLSYFPPVECYQVHLGPDKPFAPIEVATRIDDADGSPREVPDCQGYVTGAASCNFIRENSPFSCTGDDYVMRQVKDWGIASGHFLVWMRTSALPTFRKVWGRVDRDIKAGTRLKVYVVHRFPVKEYYGRKAFIMTTSSMVGGRNPFLGIAFLVVGVACFLFAPFYFINSVRKGRSTWEVRPA</sequence>
<evidence type="ECO:0000256" key="2">
    <source>
        <dbReference type="ARBA" id="ARBA00009457"/>
    </source>
</evidence>
<evidence type="ECO:0000256" key="6">
    <source>
        <dbReference type="PIRNR" id="PIRNR015840"/>
    </source>
</evidence>
<dbReference type="InterPro" id="IPR005045">
    <property type="entry name" value="CDC50/LEM3_fam"/>
</dbReference>
<reference evidence="8" key="1">
    <citation type="submission" date="2021-02" db="EMBL/GenBank/DDBJ databases">
        <authorList>
            <person name="Dougan E. K."/>
            <person name="Rhodes N."/>
            <person name="Thang M."/>
            <person name="Chan C."/>
        </authorList>
    </citation>
    <scope>NUCLEOTIDE SEQUENCE</scope>
</reference>
<evidence type="ECO:0000256" key="5">
    <source>
        <dbReference type="ARBA" id="ARBA00023136"/>
    </source>
</evidence>
<protein>
    <submittedName>
        <fullName evidence="8">TMEM30A protein</fullName>
    </submittedName>
</protein>
<dbReference type="Proteomes" id="UP000604046">
    <property type="component" value="Unassembled WGS sequence"/>
</dbReference>
<keyword evidence="3 7" id="KW-0812">Transmembrane</keyword>
<evidence type="ECO:0000313" key="8">
    <source>
        <dbReference type="EMBL" id="CAE6926810.1"/>
    </source>
</evidence>
<proteinExistence type="inferred from homology"/>
<evidence type="ECO:0000313" key="9">
    <source>
        <dbReference type="Proteomes" id="UP000604046"/>
    </source>
</evidence>
<dbReference type="GO" id="GO:0005886">
    <property type="term" value="C:plasma membrane"/>
    <property type="evidence" value="ECO:0007669"/>
    <property type="project" value="TreeGrafter"/>
</dbReference>
<accession>A0A812GM51</accession>
<dbReference type="GO" id="GO:0005783">
    <property type="term" value="C:endoplasmic reticulum"/>
    <property type="evidence" value="ECO:0007669"/>
    <property type="project" value="TreeGrafter"/>
</dbReference>
<dbReference type="Pfam" id="PF03381">
    <property type="entry name" value="CDC50"/>
    <property type="match status" value="2"/>
</dbReference>
<dbReference type="EMBL" id="CAJNDS010000034">
    <property type="protein sequence ID" value="CAE6926810.1"/>
    <property type="molecule type" value="Genomic_DNA"/>
</dbReference>
<keyword evidence="4 7" id="KW-1133">Transmembrane helix</keyword>
<dbReference type="OrthoDB" id="340608at2759"/>
<feature type="transmembrane region" description="Helical" evidence="7">
    <location>
        <begin position="42"/>
        <end position="63"/>
    </location>
</feature>
<dbReference type="AlphaFoldDB" id="A0A812GM51"/>
<dbReference type="PANTHER" id="PTHR10926:SF0">
    <property type="entry name" value="CDC50, ISOFORM A"/>
    <property type="match status" value="1"/>
</dbReference>
<feature type="transmembrane region" description="Helical" evidence="7">
    <location>
        <begin position="368"/>
        <end position="389"/>
    </location>
</feature>
<comment type="caution">
    <text evidence="8">The sequence shown here is derived from an EMBL/GenBank/DDBJ whole genome shotgun (WGS) entry which is preliminary data.</text>
</comment>
<evidence type="ECO:0000256" key="4">
    <source>
        <dbReference type="ARBA" id="ARBA00022989"/>
    </source>
</evidence>
<dbReference type="GO" id="GO:0005794">
    <property type="term" value="C:Golgi apparatus"/>
    <property type="evidence" value="ECO:0007669"/>
    <property type="project" value="TreeGrafter"/>
</dbReference>
<comment type="subcellular location">
    <subcellularLocation>
        <location evidence="1">Membrane</location>
        <topology evidence="1">Multi-pass membrane protein</topology>
    </subcellularLocation>
</comment>
<dbReference type="PIRSF" id="PIRSF015840">
    <property type="entry name" value="DUF284_TM_euk"/>
    <property type="match status" value="1"/>
</dbReference>
<evidence type="ECO:0000256" key="7">
    <source>
        <dbReference type="SAM" id="Phobius"/>
    </source>
</evidence>
<evidence type="ECO:0000256" key="1">
    <source>
        <dbReference type="ARBA" id="ARBA00004141"/>
    </source>
</evidence>
<name>A0A812GM51_9DINO</name>
<comment type="similarity">
    <text evidence="2 6">Belongs to the CDC50/LEM3 family.</text>
</comment>
<evidence type="ECO:0000256" key="3">
    <source>
        <dbReference type="ARBA" id="ARBA00022692"/>
    </source>
</evidence>
<dbReference type="PANTHER" id="PTHR10926">
    <property type="entry name" value="CELL CYCLE CONTROL PROTEIN 50"/>
    <property type="match status" value="1"/>
</dbReference>
<keyword evidence="9" id="KW-1185">Reference proteome</keyword>
<gene>
    <name evidence="8" type="primary">TMEM30A</name>
    <name evidence="8" type="ORF">SNAT2548_LOCUS680</name>
</gene>